<evidence type="ECO:0000313" key="1">
    <source>
        <dbReference type="EMBL" id="AHD25520.1"/>
    </source>
</evidence>
<protein>
    <submittedName>
        <fullName evidence="1">Lef7</fullName>
    </submittedName>
</protein>
<dbReference type="EMBL" id="KF894742">
    <property type="protein sequence ID" value="AHD25520.1"/>
    <property type="molecule type" value="Genomic_DNA"/>
</dbReference>
<reference evidence="1 2" key="1">
    <citation type="journal article" date="2014" name="Genome Announc.">
        <title>Genome Sequence of an Alphabaculovirus Isolated from Choristoneura murinana.</title>
        <authorList>
            <person name="Rohrmann G.F."/>
            <person name="Erlandson M.A."/>
            <person name="Theilmann D.A."/>
        </authorList>
    </citation>
    <scope>NUCLEOTIDE SEQUENCE [LARGE SCALE GENOMIC DNA]</scope>
    <source>
        <strain evidence="1 2">Darmstadt</strain>
    </source>
</reference>
<accession>V9XTG0</accession>
<dbReference type="KEGG" id="vg:18126182"/>
<keyword evidence="2" id="KW-1185">Reference proteome</keyword>
<dbReference type="OrthoDB" id="13986at10239"/>
<evidence type="ECO:0000313" key="2">
    <source>
        <dbReference type="Proteomes" id="UP000203482"/>
    </source>
</evidence>
<proteinExistence type="predicted"/>
<sequence length="217" mass="25337">MEPPSKRCKVCHQTFPILPHLPVEIIDKILSYLPFKLHVKIVGVNAATRRRALRRPDRFMYYFKHEPIVDDAFATYWTIETDDPARPYVGELCRFESPLAAQQFFNELVPRSVALSMLNSPYAGSDRVLSRRWEWWRLVRALLEHEARCGRDRRPTKVRIAYEDAWIDDAAIISDAELSQFDAQPDSIATILFDDDDDDDDSIKVYMCGDRIYRIVI</sequence>
<dbReference type="RefSeq" id="YP_008992125.1">
    <property type="nucleotide sequence ID" value="NC_023177.1"/>
</dbReference>
<organism evidence="1 2">
    <name type="scientific">Choristoneura murinana nucleopolyhedrovirus</name>
    <dbReference type="NCBI Taxonomy" id="1987479"/>
    <lineage>
        <taxon>Viruses</taxon>
        <taxon>Viruses incertae sedis</taxon>
        <taxon>Naldaviricetes</taxon>
        <taxon>Lefavirales</taxon>
        <taxon>Baculoviridae</taxon>
        <taxon>Alphabaculovirus</taxon>
        <taxon>Alphabaculovirus chomurinanae</taxon>
    </lineage>
</organism>
<dbReference type="GeneID" id="18126182"/>
<dbReference type="Proteomes" id="UP000203482">
    <property type="component" value="Segment"/>
</dbReference>
<gene>
    <name evidence="1" type="ORF">chmu033</name>
</gene>
<name>V9XTG0_9ABAC</name>